<dbReference type="Gene3D" id="2.10.90.10">
    <property type="entry name" value="Cystine-knot cytokines"/>
    <property type="match status" value="1"/>
</dbReference>
<dbReference type="InterPro" id="IPR029034">
    <property type="entry name" value="Cystine-knot_cytokine"/>
</dbReference>
<dbReference type="Pfam" id="PF00341">
    <property type="entry name" value="PDGF"/>
    <property type="match status" value="1"/>
</dbReference>
<dbReference type="EMBL" id="KQ976395">
    <property type="protein sequence ID" value="KYM93100.1"/>
    <property type="molecule type" value="Genomic_DNA"/>
</dbReference>
<dbReference type="InterPro" id="IPR000072">
    <property type="entry name" value="PDGF/VEGF_dom"/>
</dbReference>
<name>A0A195BXS9_9HYME</name>
<evidence type="ECO:0000313" key="4">
    <source>
        <dbReference type="Proteomes" id="UP000078540"/>
    </source>
</evidence>
<evidence type="ECO:0000256" key="1">
    <source>
        <dbReference type="SAM" id="MobiDB-lite"/>
    </source>
</evidence>
<feature type="domain" description="Platelet-derived growth factor (PDGF) family profile" evidence="2">
    <location>
        <begin position="177"/>
        <end position="244"/>
    </location>
</feature>
<evidence type="ECO:0000259" key="2">
    <source>
        <dbReference type="PROSITE" id="PS50278"/>
    </source>
</evidence>
<keyword evidence="4" id="KW-1185">Reference proteome</keyword>
<feature type="region of interest" description="Disordered" evidence="1">
    <location>
        <begin position="18"/>
        <end position="39"/>
    </location>
</feature>
<dbReference type="GO" id="GO:0016020">
    <property type="term" value="C:membrane"/>
    <property type="evidence" value="ECO:0007669"/>
    <property type="project" value="InterPro"/>
</dbReference>
<reference evidence="3 4" key="1">
    <citation type="submission" date="2015-09" db="EMBL/GenBank/DDBJ databases">
        <title>Atta colombica WGS genome.</title>
        <authorList>
            <person name="Nygaard S."/>
            <person name="Hu H."/>
            <person name="Boomsma J."/>
            <person name="Zhang G."/>
        </authorList>
    </citation>
    <scope>NUCLEOTIDE SEQUENCE [LARGE SCALE GENOMIC DNA]</scope>
    <source>
        <strain evidence="3">Treedump-2</strain>
        <tissue evidence="3">Whole body</tissue>
    </source>
</reference>
<protein>
    <submittedName>
        <fullName evidence="3">Vascular endothelial growth factor A-A</fullName>
    </submittedName>
</protein>
<proteinExistence type="predicted"/>
<dbReference type="GO" id="GO:0008083">
    <property type="term" value="F:growth factor activity"/>
    <property type="evidence" value="ECO:0007669"/>
    <property type="project" value="InterPro"/>
</dbReference>
<accession>A0A195BXS9</accession>
<dbReference type="SUPFAM" id="SSF57501">
    <property type="entry name" value="Cystine-knot cytokines"/>
    <property type="match status" value="1"/>
</dbReference>
<dbReference type="AlphaFoldDB" id="A0A195BXS9"/>
<organism evidence="3 4">
    <name type="scientific">Atta colombica</name>
    <dbReference type="NCBI Taxonomy" id="520822"/>
    <lineage>
        <taxon>Eukaryota</taxon>
        <taxon>Metazoa</taxon>
        <taxon>Ecdysozoa</taxon>
        <taxon>Arthropoda</taxon>
        <taxon>Hexapoda</taxon>
        <taxon>Insecta</taxon>
        <taxon>Pterygota</taxon>
        <taxon>Neoptera</taxon>
        <taxon>Endopterygota</taxon>
        <taxon>Hymenoptera</taxon>
        <taxon>Apocrita</taxon>
        <taxon>Aculeata</taxon>
        <taxon>Formicoidea</taxon>
        <taxon>Formicidae</taxon>
        <taxon>Myrmicinae</taxon>
        <taxon>Atta</taxon>
    </lineage>
</organism>
<feature type="compositionally biased region" description="Basic and acidic residues" evidence="1">
    <location>
        <begin position="18"/>
        <end position="35"/>
    </location>
</feature>
<dbReference type="Proteomes" id="UP000078540">
    <property type="component" value="Unassembled WGS sequence"/>
</dbReference>
<evidence type="ECO:0000313" key="3">
    <source>
        <dbReference type="EMBL" id="KYM93100.1"/>
    </source>
</evidence>
<gene>
    <name evidence="3" type="ORF">ALC53_00333</name>
</gene>
<dbReference type="PROSITE" id="PS50278">
    <property type="entry name" value="PDGF_2"/>
    <property type="match status" value="1"/>
</dbReference>
<sequence length="251" mass="29203">MTSIFTVLLGFLHPKPGDHIKRKENRKKNSEGNEARKRKVTRSTLSNYSHFKEFLGTVRLIPPQIFFSYRESVGRPFCEEKLKSKWQRERRNRRRQDEVREKLDNSYVYTQNERFLIAELGVICVQFALIAVGRHHRDSDFLSHVQLVHQFQCLLPQSRAIAVEDLLTVGLGPDEAFYPASTVLTRCAGSGCCPDSKQICAPIEIRNVTLVFMVRHRIDQQRDRHHEVIHAVEHTKCACMDKILAMKKSRF</sequence>
<dbReference type="PANTHER" id="PTHR21719">
    <property type="entry name" value="FI06402P-RELATED"/>
    <property type="match status" value="1"/>
</dbReference>
<dbReference type="PANTHER" id="PTHR21719:SF1">
    <property type="entry name" value="FI06402P-RELATED"/>
    <property type="match status" value="1"/>
</dbReference>